<gene>
    <name evidence="1" type="ORF">BRADI_1g27314v3</name>
</gene>
<protein>
    <submittedName>
        <fullName evidence="1 2">Uncharacterized protein</fullName>
    </submittedName>
</protein>
<reference evidence="1 2" key="1">
    <citation type="journal article" date="2010" name="Nature">
        <title>Genome sequencing and analysis of the model grass Brachypodium distachyon.</title>
        <authorList>
            <consortium name="International Brachypodium Initiative"/>
        </authorList>
    </citation>
    <scope>NUCLEOTIDE SEQUENCE [LARGE SCALE GENOMIC DNA]</scope>
    <source>
        <strain evidence="1 2">Bd21</strain>
    </source>
</reference>
<sequence length="121" mass="12456">MWGTGWSMPVRFSARHLTNHAYGLTDDRSSSYHAFDEDYALYAAADLLDAVSSRHKAAASVSPSTVPEGTAADDVSLSVPDAASGNSWLSSWFSGGSSSSTGGGGSWGSGGDYSDCSVSGY</sequence>
<name>A0A2K2DLB2_BRADI</name>
<accession>A0A2K2DLB2</accession>
<evidence type="ECO:0000313" key="2">
    <source>
        <dbReference type="EnsemblPlants" id="PNT75066"/>
    </source>
</evidence>
<dbReference type="AlphaFoldDB" id="A0A2K2DLB2"/>
<dbReference type="EnsemblPlants" id="PNT75066">
    <property type="protein sequence ID" value="PNT75066"/>
    <property type="gene ID" value="BRADI_1g27314v3"/>
</dbReference>
<evidence type="ECO:0000313" key="1">
    <source>
        <dbReference type="EMBL" id="PNT75066.1"/>
    </source>
</evidence>
<dbReference type="InParanoid" id="A0A2K2DLB2"/>
<reference evidence="1" key="2">
    <citation type="submission" date="2017-06" db="EMBL/GenBank/DDBJ databases">
        <title>WGS assembly of Brachypodium distachyon.</title>
        <authorList>
            <consortium name="The International Brachypodium Initiative"/>
            <person name="Lucas S."/>
            <person name="Harmon-Smith M."/>
            <person name="Lail K."/>
            <person name="Tice H."/>
            <person name="Grimwood J."/>
            <person name="Bruce D."/>
            <person name="Barry K."/>
            <person name="Shu S."/>
            <person name="Lindquist E."/>
            <person name="Wang M."/>
            <person name="Pitluck S."/>
            <person name="Vogel J.P."/>
            <person name="Garvin D.F."/>
            <person name="Mockler T.C."/>
            <person name="Schmutz J."/>
            <person name="Rokhsar D."/>
            <person name="Bevan M.W."/>
        </authorList>
    </citation>
    <scope>NUCLEOTIDE SEQUENCE</scope>
    <source>
        <strain evidence="1">Bd21</strain>
    </source>
</reference>
<organism evidence="1">
    <name type="scientific">Brachypodium distachyon</name>
    <name type="common">Purple false brome</name>
    <name type="synonym">Trachynia distachya</name>
    <dbReference type="NCBI Taxonomy" id="15368"/>
    <lineage>
        <taxon>Eukaryota</taxon>
        <taxon>Viridiplantae</taxon>
        <taxon>Streptophyta</taxon>
        <taxon>Embryophyta</taxon>
        <taxon>Tracheophyta</taxon>
        <taxon>Spermatophyta</taxon>
        <taxon>Magnoliopsida</taxon>
        <taxon>Liliopsida</taxon>
        <taxon>Poales</taxon>
        <taxon>Poaceae</taxon>
        <taxon>BOP clade</taxon>
        <taxon>Pooideae</taxon>
        <taxon>Stipodae</taxon>
        <taxon>Brachypodieae</taxon>
        <taxon>Brachypodium</taxon>
    </lineage>
</organism>
<keyword evidence="3" id="KW-1185">Reference proteome</keyword>
<dbReference type="Gramene" id="PNT75066">
    <property type="protein sequence ID" value="PNT75066"/>
    <property type="gene ID" value="BRADI_1g27314v3"/>
</dbReference>
<dbReference type="EMBL" id="CM000880">
    <property type="protein sequence ID" value="PNT75066.1"/>
    <property type="molecule type" value="Genomic_DNA"/>
</dbReference>
<dbReference type="Proteomes" id="UP000008810">
    <property type="component" value="Chromosome 1"/>
</dbReference>
<evidence type="ECO:0000313" key="3">
    <source>
        <dbReference type="Proteomes" id="UP000008810"/>
    </source>
</evidence>
<proteinExistence type="predicted"/>
<reference evidence="2" key="3">
    <citation type="submission" date="2018-08" db="UniProtKB">
        <authorList>
            <consortium name="EnsemblPlants"/>
        </authorList>
    </citation>
    <scope>IDENTIFICATION</scope>
    <source>
        <strain evidence="2">cv. Bd21</strain>
    </source>
</reference>